<comment type="catalytic activity">
    <reaction evidence="7">
        <text>a 2'-deoxyadenosine in DNA + S-adenosyl-L-methionine = an N(6)-methyl-2'-deoxyadenosine in DNA + S-adenosyl-L-homocysteine + H(+)</text>
        <dbReference type="Rhea" id="RHEA:15197"/>
        <dbReference type="Rhea" id="RHEA-COMP:12418"/>
        <dbReference type="Rhea" id="RHEA-COMP:12419"/>
        <dbReference type="ChEBI" id="CHEBI:15378"/>
        <dbReference type="ChEBI" id="CHEBI:57856"/>
        <dbReference type="ChEBI" id="CHEBI:59789"/>
        <dbReference type="ChEBI" id="CHEBI:90615"/>
        <dbReference type="ChEBI" id="CHEBI:90616"/>
        <dbReference type="EC" id="2.1.1.72"/>
    </reaction>
</comment>
<keyword evidence="11" id="KW-1185">Reference proteome</keyword>
<dbReference type="PATRIC" id="fig|194439.7.peg.626"/>
<feature type="domain" description="N6 adenine-specific DNA methyltransferase N-terminal" evidence="9">
    <location>
        <begin position="18"/>
        <end position="134"/>
    </location>
</feature>
<proteinExistence type="inferred from homology"/>
<dbReference type="InterPro" id="IPR003356">
    <property type="entry name" value="DNA_methylase_A-5"/>
</dbReference>
<dbReference type="GO" id="GO:0009307">
    <property type="term" value="P:DNA restriction-modification system"/>
    <property type="evidence" value="ECO:0007669"/>
    <property type="project" value="UniProtKB-KW"/>
</dbReference>
<dbReference type="GO" id="GO:0008170">
    <property type="term" value="F:N-methyltransferase activity"/>
    <property type="evidence" value="ECO:0007669"/>
    <property type="project" value="InterPro"/>
</dbReference>
<dbReference type="EnsemblBacteria" id="AAM71913">
    <property type="protein sequence ID" value="AAM71913"/>
    <property type="gene ID" value="CT0675"/>
</dbReference>
<keyword evidence="3 10" id="KW-0489">Methyltransferase</keyword>
<dbReference type="InterPro" id="IPR002052">
    <property type="entry name" value="DNA_methylase_N6_adenine_CS"/>
</dbReference>
<dbReference type="EC" id="2.1.1.72" evidence="2"/>
<dbReference type="PANTHER" id="PTHR42998">
    <property type="entry name" value="TYPE I RESTRICTION ENZYME HINDVIIP M PROTEIN-RELATED"/>
    <property type="match status" value="1"/>
</dbReference>
<keyword evidence="6" id="KW-0680">Restriction system</keyword>
<dbReference type="eggNOG" id="COG0286">
    <property type="taxonomic scope" value="Bacteria"/>
</dbReference>
<dbReference type="RefSeq" id="WP_010932358.1">
    <property type="nucleotide sequence ID" value="NC_002932.3"/>
</dbReference>
<dbReference type="InterPro" id="IPR052916">
    <property type="entry name" value="Type-I_RE_MTase_Subunit"/>
</dbReference>
<dbReference type="OrthoDB" id="9814572at2"/>
<dbReference type="PROSITE" id="PS00092">
    <property type="entry name" value="N6_MTASE"/>
    <property type="match status" value="1"/>
</dbReference>
<dbReference type="InterPro" id="IPR029063">
    <property type="entry name" value="SAM-dependent_MTases_sf"/>
</dbReference>
<protein>
    <recommendedName>
        <fullName evidence="2">site-specific DNA-methyltransferase (adenine-specific)</fullName>
        <ecNumber evidence="2">2.1.1.72</ecNumber>
    </recommendedName>
</protein>
<evidence type="ECO:0000256" key="6">
    <source>
        <dbReference type="ARBA" id="ARBA00022747"/>
    </source>
</evidence>
<evidence type="ECO:0000256" key="4">
    <source>
        <dbReference type="ARBA" id="ARBA00022679"/>
    </source>
</evidence>
<keyword evidence="4" id="KW-0808">Transferase</keyword>
<dbReference type="InterPro" id="IPR022749">
    <property type="entry name" value="D12N6_MeTrfase_N"/>
</dbReference>
<organism evidence="10 11">
    <name type="scientific">Chlorobaculum tepidum (strain ATCC 49652 / DSM 12025 / NBRC 103806 / TLS)</name>
    <name type="common">Chlorobium tepidum</name>
    <dbReference type="NCBI Taxonomy" id="194439"/>
    <lineage>
        <taxon>Bacteria</taxon>
        <taxon>Pseudomonadati</taxon>
        <taxon>Chlorobiota</taxon>
        <taxon>Chlorobiia</taxon>
        <taxon>Chlorobiales</taxon>
        <taxon>Chlorobiaceae</taxon>
        <taxon>Chlorobaculum</taxon>
    </lineage>
</organism>
<dbReference type="PRINTS" id="PR00507">
    <property type="entry name" value="N12N6MTFRASE"/>
</dbReference>
<dbReference type="Gene3D" id="1.20.1260.30">
    <property type="match status" value="1"/>
</dbReference>
<dbReference type="Proteomes" id="UP000001007">
    <property type="component" value="Chromosome"/>
</dbReference>
<dbReference type="PANTHER" id="PTHR42998:SF1">
    <property type="entry name" value="TYPE I RESTRICTION ENZYME HINDI METHYLASE SUBUNIT"/>
    <property type="match status" value="1"/>
</dbReference>
<dbReference type="REBASE" id="6237">
    <property type="entry name" value="M.CteTII"/>
</dbReference>
<dbReference type="GO" id="GO:0003677">
    <property type="term" value="F:DNA binding"/>
    <property type="evidence" value="ECO:0007669"/>
    <property type="project" value="InterPro"/>
</dbReference>
<evidence type="ECO:0000313" key="10">
    <source>
        <dbReference type="EMBL" id="AAM71913.1"/>
    </source>
</evidence>
<dbReference type="KEGG" id="cte:CT0675"/>
<dbReference type="STRING" id="194439.CT0675"/>
<dbReference type="EMBL" id="AE006470">
    <property type="protein sequence ID" value="AAM71913.1"/>
    <property type="molecule type" value="Genomic_DNA"/>
</dbReference>
<dbReference type="GO" id="GO:0009007">
    <property type="term" value="F:site-specific DNA-methyltransferase (adenine-specific) activity"/>
    <property type="evidence" value="ECO:0007669"/>
    <property type="project" value="UniProtKB-EC"/>
</dbReference>
<dbReference type="Pfam" id="PF02384">
    <property type="entry name" value="N6_Mtase"/>
    <property type="match status" value="1"/>
</dbReference>
<evidence type="ECO:0000256" key="2">
    <source>
        <dbReference type="ARBA" id="ARBA00011900"/>
    </source>
</evidence>
<keyword evidence="5" id="KW-0949">S-adenosyl-L-methionine</keyword>
<reference evidence="10 11" key="1">
    <citation type="journal article" date="2002" name="Proc. Natl. Acad. Sci. U.S.A.">
        <title>The complete genome sequence of Chlorobium tepidum TLS, a photosynthetic, anaerobic, green-sulfur bacterium.</title>
        <authorList>
            <person name="Eisen J.A."/>
            <person name="Nelson K.E."/>
            <person name="Paulsen I.T."/>
            <person name="Heidelberg J.F."/>
            <person name="Wu M."/>
            <person name="Dodson R.J."/>
            <person name="Deboy R."/>
            <person name="Gwinn M.L."/>
            <person name="Nelson W.C."/>
            <person name="Haft D.H."/>
            <person name="Hickey E.K."/>
            <person name="Peterson J.D."/>
            <person name="Durkin A.S."/>
            <person name="Kolonay J.L."/>
            <person name="Yang F."/>
            <person name="Holt I."/>
            <person name="Umayam L.A."/>
            <person name="Mason T."/>
            <person name="Brenner M."/>
            <person name="Shea T.P."/>
            <person name="Parksey D."/>
            <person name="Nierman W.C."/>
            <person name="Feldblyum T.V."/>
            <person name="Hansen C.L."/>
            <person name="Craven M.B."/>
            <person name="Radune D."/>
            <person name="Vamathevan J."/>
            <person name="Khouri H."/>
            <person name="White O."/>
            <person name="Gruber T.M."/>
            <person name="Ketchum K.A."/>
            <person name="Venter J.C."/>
            <person name="Tettelin H."/>
            <person name="Bryant D.A."/>
            <person name="Fraser C.M."/>
        </authorList>
    </citation>
    <scope>NUCLEOTIDE SEQUENCE [LARGE SCALE GENOMIC DNA]</scope>
    <source>
        <strain evidence="11">ATCC 49652 / DSM 12025 / NBRC 103806 / TLS</strain>
    </source>
</reference>
<dbReference type="AlphaFoldDB" id="Q8KEL3"/>
<dbReference type="HOGENOM" id="CLU_013049_4_1_10"/>
<comment type="similarity">
    <text evidence="1">Belongs to the N(4)/N(6)-methyltransferase family.</text>
</comment>
<evidence type="ECO:0000256" key="5">
    <source>
        <dbReference type="ARBA" id="ARBA00022691"/>
    </source>
</evidence>
<accession>Q8KEL3</accession>
<gene>
    <name evidence="10" type="primary">hsdM-1</name>
    <name evidence="10" type="ordered locus">CT0675</name>
</gene>
<evidence type="ECO:0000259" key="8">
    <source>
        <dbReference type="Pfam" id="PF02384"/>
    </source>
</evidence>
<sequence length="531" mass="58846">MARSDSDKNGNGGNLGFEAELFKAADKLRGNMEPSDYKHVALGLIFLKYISDAFEAKHKALLAEDALAAEDKDEYLADNVFWVPKEARWSHLQANAKQPTIGTLIDDAMRAIEKDNASLKGVLPKDYARPALNKVMLGELIDLISGIGHLLPSPSGRGAGGEGQSFDILGRVYEYFLGQFAGAEGKRGGEFYTPRSVVRVLVEMLEPYSGRVYDPCCGSGGMFVQSEKFVQEHGGRIGDIAIYGQESNYTAWRLAKMNLAVRGIDADIRWNNEGSFHKDELRDLKADYILANPPFNISDWGGDRLREDVRWQFGVPPVGNANYAWLQHIYWHLAPNGTAGVVLANGSMSSNQSGEGEIRRAMLEADAVDCMVALPGQLFYSTQIPACLWFLARNKNPANGKTGGLRDRRGHVLFIDARKMGVLVDRTRRELSDEEIQKIARTYHAWRGEPDAGDYADVAGFCKSATLDEIRKHGHVLTPGRYVGAAEVEDDGEPFEEKMARLAAQWRQQRDEAAKLDAAIEANLKELGFWE</sequence>
<dbReference type="Gene3D" id="3.40.50.150">
    <property type="entry name" value="Vaccinia Virus protein VP39"/>
    <property type="match status" value="1"/>
</dbReference>
<evidence type="ECO:0000256" key="1">
    <source>
        <dbReference type="ARBA" id="ARBA00006594"/>
    </source>
</evidence>
<evidence type="ECO:0000313" key="11">
    <source>
        <dbReference type="Proteomes" id="UP000001007"/>
    </source>
</evidence>
<dbReference type="GO" id="GO:0032259">
    <property type="term" value="P:methylation"/>
    <property type="evidence" value="ECO:0007669"/>
    <property type="project" value="UniProtKB-KW"/>
</dbReference>
<evidence type="ECO:0000256" key="7">
    <source>
        <dbReference type="ARBA" id="ARBA00047942"/>
    </source>
</evidence>
<name>Q8KEL3_CHLTE</name>
<dbReference type="InterPro" id="IPR038333">
    <property type="entry name" value="T1MK-like_N_sf"/>
</dbReference>
<feature type="domain" description="DNA methylase adenine-specific" evidence="8">
    <location>
        <begin position="166"/>
        <end position="491"/>
    </location>
</feature>
<dbReference type="SUPFAM" id="SSF53335">
    <property type="entry name" value="S-adenosyl-L-methionine-dependent methyltransferases"/>
    <property type="match status" value="1"/>
</dbReference>
<evidence type="ECO:0000259" key="9">
    <source>
        <dbReference type="Pfam" id="PF12161"/>
    </source>
</evidence>
<evidence type="ECO:0000256" key="3">
    <source>
        <dbReference type="ARBA" id="ARBA00022603"/>
    </source>
</evidence>
<dbReference type="Pfam" id="PF12161">
    <property type="entry name" value="HsdM_N"/>
    <property type="match status" value="1"/>
</dbReference>